<proteinExistence type="predicted"/>
<evidence type="ECO:0000256" key="2">
    <source>
        <dbReference type="ARBA" id="ARBA00022737"/>
    </source>
</evidence>
<dbReference type="Gene3D" id="3.30.430.20">
    <property type="entry name" value="Gnk2 domain, C-X8-C-X2-C motif"/>
    <property type="match status" value="2"/>
</dbReference>
<feature type="domain" description="Gnk2-homologous" evidence="4">
    <location>
        <begin position="144"/>
        <end position="256"/>
    </location>
</feature>
<dbReference type="PROSITE" id="PS51473">
    <property type="entry name" value="GNK2"/>
    <property type="match status" value="2"/>
</dbReference>
<keyword evidence="1 3" id="KW-0732">Signal</keyword>
<protein>
    <submittedName>
        <fullName evidence="5">Putative Gnk2-like domain-containing protein</fullName>
    </submittedName>
</protein>
<dbReference type="Proteomes" id="UP000238479">
    <property type="component" value="Chromosome 2"/>
</dbReference>
<accession>A0A2P6RSP5</accession>
<comment type="caution">
    <text evidence="5">The sequence shown here is derived from an EMBL/GenBank/DDBJ whole genome shotgun (WGS) entry which is preliminary data.</text>
</comment>
<keyword evidence="6" id="KW-1185">Reference proteome</keyword>
<evidence type="ECO:0000256" key="1">
    <source>
        <dbReference type="ARBA" id="ARBA00022729"/>
    </source>
</evidence>
<evidence type="ECO:0000313" key="5">
    <source>
        <dbReference type="EMBL" id="PRQ49456.1"/>
    </source>
</evidence>
<gene>
    <name evidence="5" type="ORF">RchiOBHm_Chr2g0122141</name>
</gene>
<keyword evidence="2" id="KW-0677">Repeat</keyword>
<name>A0A2P6RSP5_ROSCH</name>
<dbReference type="Pfam" id="PF01657">
    <property type="entry name" value="Stress-antifung"/>
    <property type="match status" value="2"/>
</dbReference>
<feature type="chain" id="PRO_5015197185" evidence="3">
    <location>
        <begin position="27"/>
        <end position="277"/>
    </location>
</feature>
<evidence type="ECO:0000259" key="4">
    <source>
        <dbReference type="PROSITE" id="PS51473"/>
    </source>
</evidence>
<dbReference type="AlphaFoldDB" id="A0A2P6RSP5"/>
<dbReference type="PANTHER" id="PTHR32099:SF42">
    <property type="entry name" value="CYSTEINE-RICH RECEPTOR-LIKE PROTEIN KINASE 9-RELATED"/>
    <property type="match status" value="1"/>
</dbReference>
<dbReference type="InterPro" id="IPR038408">
    <property type="entry name" value="GNK2_sf"/>
</dbReference>
<sequence>MPCFSSQYTLILILYFLSTLSSLCLCITVACDNNYLQHFCKNATSNTAKSFQFHRDQVLSTLVSNGTRDNSFYNATAGGQISDETVYGLFLCCGDLSKDACSECVAAVASDVVERCPIGKEVVIWYDYCMIRYSDYSFFSIDEESPWVLMWNKENVTQEGDAFVASFNYVVGLTMNRLVQKVTSATKKFATQESNITASNGKLMYSLGQCRQDLSTADCNRCLGRVIANLPNIVTGKTGGRYLSSSCNFRFDLAPFYTLQAPVEEALPLPRTLEGKK</sequence>
<evidence type="ECO:0000256" key="3">
    <source>
        <dbReference type="SAM" id="SignalP"/>
    </source>
</evidence>
<evidence type="ECO:0000313" key="6">
    <source>
        <dbReference type="Proteomes" id="UP000238479"/>
    </source>
</evidence>
<dbReference type="EMBL" id="PDCK01000040">
    <property type="protein sequence ID" value="PRQ49456.1"/>
    <property type="molecule type" value="Genomic_DNA"/>
</dbReference>
<dbReference type="STRING" id="74649.A0A2P6RSP5"/>
<dbReference type="PANTHER" id="PTHR32099">
    <property type="entry name" value="CYSTEINE-RICH REPEAT SECRETORY PROTEIN"/>
    <property type="match status" value="1"/>
</dbReference>
<dbReference type="Gramene" id="PRQ49456">
    <property type="protein sequence ID" value="PRQ49456"/>
    <property type="gene ID" value="RchiOBHm_Chr2g0122141"/>
</dbReference>
<feature type="domain" description="Gnk2-homologous" evidence="4">
    <location>
        <begin position="33"/>
        <end position="138"/>
    </location>
</feature>
<dbReference type="InterPro" id="IPR002902">
    <property type="entry name" value="GNK2"/>
</dbReference>
<organism evidence="5 6">
    <name type="scientific">Rosa chinensis</name>
    <name type="common">China rose</name>
    <dbReference type="NCBI Taxonomy" id="74649"/>
    <lineage>
        <taxon>Eukaryota</taxon>
        <taxon>Viridiplantae</taxon>
        <taxon>Streptophyta</taxon>
        <taxon>Embryophyta</taxon>
        <taxon>Tracheophyta</taxon>
        <taxon>Spermatophyta</taxon>
        <taxon>Magnoliopsida</taxon>
        <taxon>eudicotyledons</taxon>
        <taxon>Gunneridae</taxon>
        <taxon>Pentapetalae</taxon>
        <taxon>rosids</taxon>
        <taxon>fabids</taxon>
        <taxon>Rosales</taxon>
        <taxon>Rosaceae</taxon>
        <taxon>Rosoideae</taxon>
        <taxon>Rosoideae incertae sedis</taxon>
        <taxon>Rosa</taxon>
    </lineage>
</organism>
<feature type="signal peptide" evidence="3">
    <location>
        <begin position="1"/>
        <end position="26"/>
    </location>
</feature>
<dbReference type="OMA" id="FAYGRTN"/>
<dbReference type="CDD" id="cd23509">
    <property type="entry name" value="Gnk2-like"/>
    <property type="match status" value="2"/>
</dbReference>
<reference evidence="5 6" key="1">
    <citation type="journal article" date="2018" name="Nat. Genet.">
        <title>The Rosa genome provides new insights in the design of modern roses.</title>
        <authorList>
            <person name="Bendahmane M."/>
        </authorList>
    </citation>
    <scope>NUCLEOTIDE SEQUENCE [LARGE SCALE GENOMIC DNA]</scope>
    <source>
        <strain evidence="6">cv. Old Blush</strain>
    </source>
</reference>